<feature type="region of interest" description="Disordered" evidence="1">
    <location>
        <begin position="1"/>
        <end position="326"/>
    </location>
</feature>
<feature type="compositionally biased region" description="Basic and acidic residues" evidence="1">
    <location>
        <begin position="277"/>
        <end position="293"/>
    </location>
</feature>
<feature type="non-terminal residue" evidence="2">
    <location>
        <position position="1"/>
    </location>
</feature>
<sequence length="326" mass="35140">AARTHLSQRDRDGRRHAADPAQPPGAGAPRPPRDQARGLQPVQLGQRPHRLRHGARRHRRRAPSPRDGDRGAHQRQHRDRAGVRGRLAGLPLHLRDAGDHDGGAPPHAARPRVPRGAHGGAQGDERRHGARRGDRGAAGGARVDAAPVRQPRQPRHPLPHHRPGDLGGHGGRGGHLRLRHRHGGHDHGRRALPARAEAGDPHRRRGAGGEPRALGRRALAAQAAGDRAGLRAGEPGHLHVRRGGDGHQRRRHRHRPPPGPRRGDLRGDLVGLHHLGRAPDRRAPGERGEADRLHRLRLRRAVPVSPGVHGAAGSGVRGAGRGDRSL</sequence>
<proteinExistence type="predicted"/>
<keyword evidence="2" id="KW-0808">Transferase</keyword>
<feature type="compositionally biased region" description="Basic residues" evidence="1">
    <location>
        <begin position="47"/>
        <end position="63"/>
    </location>
</feature>
<feature type="compositionally biased region" description="Low complexity" evidence="1">
    <location>
        <begin position="140"/>
        <end position="151"/>
    </location>
</feature>
<feature type="compositionally biased region" description="Basic and acidic residues" evidence="1">
    <location>
        <begin position="234"/>
        <end position="247"/>
    </location>
</feature>
<feature type="compositionally biased region" description="Gly residues" evidence="1">
    <location>
        <begin position="310"/>
        <end position="319"/>
    </location>
</feature>
<dbReference type="EMBL" id="CADCTW010000247">
    <property type="protein sequence ID" value="CAA9371458.1"/>
    <property type="molecule type" value="Genomic_DNA"/>
</dbReference>
<reference evidence="2" key="1">
    <citation type="submission" date="2020-02" db="EMBL/GenBank/DDBJ databases">
        <authorList>
            <person name="Meier V. D."/>
        </authorList>
    </citation>
    <scope>NUCLEOTIDE SEQUENCE</scope>
    <source>
        <strain evidence="2">AVDCRST_MAG68</strain>
    </source>
</reference>
<dbReference type="GO" id="GO:0004124">
    <property type="term" value="F:cysteine synthase activity"/>
    <property type="evidence" value="ECO:0007669"/>
    <property type="project" value="UniProtKB-EC"/>
</dbReference>
<feature type="compositionally biased region" description="Low complexity" evidence="1">
    <location>
        <begin position="210"/>
        <end position="233"/>
    </location>
</feature>
<organism evidence="2">
    <name type="scientific">uncultured Gemmatimonadota bacterium</name>
    <dbReference type="NCBI Taxonomy" id="203437"/>
    <lineage>
        <taxon>Bacteria</taxon>
        <taxon>Pseudomonadati</taxon>
        <taxon>Gemmatimonadota</taxon>
        <taxon>environmental samples</taxon>
    </lineage>
</organism>
<feature type="non-terminal residue" evidence="2">
    <location>
        <position position="326"/>
    </location>
</feature>
<protein>
    <submittedName>
        <fullName evidence="2">Cysteine synthase</fullName>
        <ecNumber evidence="2">2.5.1.47</ecNumber>
    </submittedName>
</protein>
<dbReference type="EC" id="2.5.1.47" evidence="2"/>
<name>A0A6J4MX09_9BACT</name>
<feature type="compositionally biased region" description="Basic and acidic residues" evidence="1">
    <location>
        <begin position="7"/>
        <end position="18"/>
    </location>
</feature>
<accession>A0A6J4MX09</accession>
<evidence type="ECO:0000256" key="1">
    <source>
        <dbReference type="SAM" id="MobiDB-lite"/>
    </source>
</evidence>
<dbReference type="AlphaFoldDB" id="A0A6J4MX09"/>
<feature type="compositionally biased region" description="Basic and acidic residues" evidence="1">
    <location>
        <begin position="93"/>
        <end position="102"/>
    </location>
</feature>
<feature type="compositionally biased region" description="Basic residues" evidence="1">
    <location>
        <begin position="152"/>
        <end position="161"/>
    </location>
</feature>
<evidence type="ECO:0000313" key="2">
    <source>
        <dbReference type="EMBL" id="CAA9371458.1"/>
    </source>
</evidence>
<gene>
    <name evidence="2" type="ORF">AVDCRST_MAG68-5565</name>
</gene>
<feature type="compositionally biased region" description="Basic and acidic residues" evidence="1">
    <location>
        <begin position="123"/>
        <end position="135"/>
    </location>
</feature>
<feature type="compositionally biased region" description="Basic residues" evidence="1">
    <location>
        <begin position="172"/>
        <end position="192"/>
    </location>
</feature>